<evidence type="ECO:0000313" key="4">
    <source>
        <dbReference type="Proteomes" id="UP000332515"/>
    </source>
</evidence>
<protein>
    <submittedName>
        <fullName evidence="3">Glycosyltransferase family 4 protein</fullName>
    </submittedName>
</protein>
<proteinExistence type="predicted"/>
<reference evidence="3 4" key="1">
    <citation type="submission" date="2019-09" db="EMBL/GenBank/DDBJ databases">
        <title>Segnochrobactrum spirostomi gen. nov., sp. nov., isolated from the ciliate Spirostomum cf. yagiui and description of a novel family, Segnochrobactraceae fam. nov. within the order Rhizobiales of the class Alphaproteobacteria.</title>
        <authorList>
            <person name="Akter S."/>
            <person name="Shazib S.U.A."/>
            <person name="Shin M.K."/>
        </authorList>
    </citation>
    <scope>NUCLEOTIDE SEQUENCE [LARGE SCALE GENOMIC DNA]</scope>
    <source>
        <strain evidence="3 4">Sp-1</strain>
    </source>
</reference>
<dbReference type="EMBL" id="VWNA01000003">
    <property type="protein sequence ID" value="MQT15177.1"/>
    <property type="molecule type" value="Genomic_DNA"/>
</dbReference>
<dbReference type="SUPFAM" id="SSF53756">
    <property type="entry name" value="UDP-Glycosyltransferase/glycogen phosphorylase"/>
    <property type="match status" value="1"/>
</dbReference>
<dbReference type="AlphaFoldDB" id="A0A6A7Y9Y1"/>
<dbReference type="InterPro" id="IPR001296">
    <property type="entry name" value="Glyco_trans_1"/>
</dbReference>
<comment type="caution">
    <text evidence="3">The sequence shown here is derived from an EMBL/GenBank/DDBJ whole genome shotgun (WGS) entry which is preliminary data.</text>
</comment>
<evidence type="ECO:0000259" key="2">
    <source>
        <dbReference type="Pfam" id="PF00534"/>
    </source>
</evidence>
<dbReference type="Proteomes" id="UP000332515">
    <property type="component" value="Unassembled WGS sequence"/>
</dbReference>
<dbReference type="RefSeq" id="WP_153489775.1">
    <property type="nucleotide sequence ID" value="NZ_VWNA01000003.1"/>
</dbReference>
<dbReference type="Pfam" id="PF00534">
    <property type="entry name" value="Glycos_transf_1"/>
    <property type="match status" value="1"/>
</dbReference>
<organism evidence="3 4">
    <name type="scientific">Segnochrobactrum spirostomi</name>
    <dbReference type="NCBI Taxonomy" id="2608987"/>
    <lineage>
        <taxon>Bacteria</taxon>
        <taxon>Pseudomonadati</taxon>
        <taxon>Pseudomonadota</taxon>
        <taxon>Alphaproteobacteria</taxon>
        <taxon>Hyphomicrobiales</taxon>
        <taxon>Segnochrobactraceae</taxon>
        <taxon>Segnochrobactrum</taxon>
    </lineage>
</organism>
<dbReference type="Gene3D" id="3.40.50.2000">
    <property type="entry name" value="Glycogen Phosphorylase B"/>
    <property type="match status" value="1"/>
</dbReference>
<accession>A0A6A7Y9Y1</accession>
<gene>
    <name evidence="3" type="ORF">F0357_21455</name>
</gene>
<dbReference type="PANTHER" id="PTHR46401:SF2">
    <property type="entry name" value="GLYCOSYLTRANSFERASE WBBK-RELATED"/>
    <property type="match status" value="1"/>
</dbReference>
<dbReference type="GO" id="GO:0016757">
    <property type="term" value="F:glycosyltransferase activity"/>
    <property type="evidence" value="ECO:0007669"/>
    <property type="project" value="InterPro"/>
</dbReference>
<evidence type="ECO:0000256" key="1">
    <source>
        <dbReference type="ARBA" id="ARBA00022679"/>
    </source>
</evidence>
<dbReference type="CDD" id="cd03809">
    <property type="entry name" value="GT4_MtfB-like"/>
    <property type="match status" value="1"/>
</dbReference>
<name>A0A6A7Y9Y1_9HYPH</name>
<evidence type="ECO:0000313" key="3">
    <source>
        <dbReference type="EMBL" id="MQT15177.1"/>
    </source>
</evidence>
<sequence>MKSTKSPEAIAHFHLDRRRRTEPGTTLMHRPIAFSLIRALLGSLSPTPRGIERIDFGYISHLLDHWPADCFGVLPTPWGMRYFPRERILKGRDRLAAYWNETASIGEDGVYSTVVDWLDGCERAREPRDGEASRGARSPLYNRLASLILEGGVSLGRAMSRLPNRTIYLDIGHTGVSHGALLGWLRRRPDVDAVLMLHDAIPLERPDLVHPSTVAQHRRVMANTAAYARAVITPTQAAADAIQTQLASIGGGHIPLFPLGLPIDDAFSPAEAACGTATTPYFVVCGAIEPRKNQSMLLSVWRELLAAHGAAAPRLVLAGRPGHGSDYAVQEIRQSNLLSGHVLVASGLSSPALARLIAGARALLMPSFAEGFGLPPVEALSVGTPAVLSDIPAHREASGAFGIYLDPHDPTAWHRAISDLTADTESYRALKKRIAEFRPLRWDAYMARVGGVLDGL</sequence>
<feature type="domain" description="Glycosyl transferase family 1" evidence="2">
    <location>
        <begin position="279"/>
        <end position="434"/>
    </location>
</feature>
<dbReference type="GO" id="GO:0009103">
    <property type="term" value="P:lipopolysaccharide biosynthetic process"/>
    <property type="evidence" value="ECO:0007669"/>
    <property type="project" value="TreeGrafter"/>
</dbReference>
<keyword evidence="4" id="KW-1185">Reference proteome</keyword>
<keyword evidence="1 3" id="KW-0808">Transferase</keyword>
<dbReference type="PANTHER" id="PTHR46401">
    <property type="entry name" value="GLYCOSYLTRANSFERASE WBBK-RELATED"/>
    <property type="match status" value="1"/>
</dbReference>